<dbReference type="GO" id="GO:0046872">
    <property type="term" value="F:metal ion binding"/>
    <property type="evidence" value="ECO:0007669"/>
    <property type="project" value="UniProtKB-KW"/>
</dbReference>
<dbReference type="Pfam" id="PF00571">
    <property type="entry name" value="CBS"/>
    <property type="match status" value="2"/>
</dbReference>
<name>A0A9E2L3N6_9SPIR</name>
<keyword evidence="9" id="KW-0129">CBS domain</keyword>
<accession>A0A9E2L3N6</accession>
<dbReference type="Proteomes" id="UP000823914">
    <property type="component" value="Unassembled WGS sequence"/>
</dbReference>
<keyword evidence="4" id="KW-0479">Metal-binding</keyword>
<dbReference type="InterPro" id="IPR046342">
    <property type="entry name" value="CBS_dom_sf"/>
</dbReference>
<dbReference type="EC" id="3.6.1.1" evidence="3"/>
<sequence length="550" mass="61435">MKTVYIIGHRNPDSDSIISAAAYARLKQGQGKKEYVAARAGKLSPQAEYILEKFSVSVPQYVPDLVPRVSYYMRGKCATVTTDTSLWQAIQAMEKTEAQVLPVVTEDGTYVSLLHYNAFAQNVLKIINPEKSAAISTCIGMVSETLSAQPVVTFNEDELFKCTTIVAAASFESFKKKLEVHPPQHVIVLVGDRKDVQEYCIQKKVRALIITSGDTPHKDIREMAEKNGVSILISPYDTSSTAMLIIYSSPVSSMADKDLRPVNLNDTLTKVRPMLQDAPGHCLPVIDDNGKIQGVITESDLLNEANIEAILVDHNELSQAVEGIENYKIQEVIDHHRLGNFSTRYPITFINRPVGATSTIIANLYRQQHVSMPKEIACILLCGILADTLILQSATTTDEDRETAEYLSNITNLDIQSLGHEILTASSSLKGRSAEEVIRQDMKEFNEKGFRFTVSQIEVDTPTELLSRKAEFLEHLEKERVARQGLFSALMVTDITRLTSLMLIASEPKFLQVMEIPRTEDENVYILKDIVSRKKQLIPLLTEQIERMES</sequence>
<dbReference type="NCBIfam" id="NF011442">
    <property type="entry name" value="PRK14869.1-4"/>
    <property type="match status" value="1"/>
</dbReference>
<dbReference type="PANTHER" id="PTHR12112">
    <property type="entry name" value="BNIP - RELATED"/>
    <property type="match status" value="1"/>
</dbReference>
<dbReference type="SUPFAM" id="SSF64182">
    <property type="entry name" value="DHH phosphoesterases"/>
    <property type="match status" value="1"/>
</dbReference>
<evidence type="ECO:0000256" key="2">
    <source>
        <dbReference type="ARBA" id="ARBA00011643"/>
    </source>
</evidence>
<dbReference type="Pfam" id="PF01368">
    <property type="entry name" value="DHH"/>
    <property type="match status" value="1"/>
</dbReference>
<evidence type="ECO:0000256" key="7">
    <source>
        <dbReference type="ARBA" id="ARBA00032535"/>
    </source>
</evidence>
<dbReference type="InterPro" id="IPR028979">
    <property type="entry name" value="Ser_kin/Pase_Hpr-like_N_sf"/>
</dbReference>
<protein>
    <recommendedName>
        <fullName evidence="3">inorganic diphosphatase</fullName>
        <ecNumber evidence="3">3.6.1.1</ecNumber>
    </recommendedName>
    <alternativeName>
        <fullName evidence="7">Pyrophosphate phospho-hydrolase</fullName>
    </alternativeName>
</protein>
<dbReference type="GO" id="GO:0005737">
    <property type="term" value="C:cytoplasm"/>
    <property type="evidence" value="ECO:0007669"/>
    <property type="project" value="InterPro"/>
</dbReference>
<feature type="domain" description="CBS" evidence="10">
    <location>
        <begin position="73"/>
        <end position="130"/>
    </location>
</feature>
<comment type="catalytic activity">
    <reaction evidence="8">
        <text>diphosphate + H2O = 2 phosphate + H(+)</text>
        <dbReference type="Rhea" id="RHEA:24576"/>
        <dbReference type="ChEBI" id="CHEBI:15377"/>
        <dbReference type="ChEBI" id="CHEBI:15378"/>
        <dbReference type="ChEBI" id="CHEBI:33019"/>
        <dbReference type="ChEBI" id="CHEBI:43474"/>
        <dbReference type="EC" id="3.6.1.1"/>
    </reaction>
</comment>
<comment type="subunit">
    <text evidence="2">Homohexamer.</text>
</comment>
<gene>
    <name evidence="11" type="ORF">IAA16_07775</name>
</gene>
<comment type="caution">
    <text evidence="11">The sequence shown here is derived from an EMBL/GenBank/DDBJ whole genome shotgun (WGS) entry which is preliminary data.</text>
</comment>
<dbReference type="GO" id="GO:0004427">
    <property type="term" value="F:inorganic diphosphate phosphatase activity"/>
    <property type="evidence" value="ECO:0007669"/>
    <property type="project" value="UniProtKB-EC"/>
</dbReference>
<dbReference type="InterPro" id="IPR000644">
    <property type="entry name" value="CBS_dom"/>
</dbReference>
<keyword evidence="5 11" id="KW-0378">Hydrolase</keyword>
<dbReference type="EMBL" id="JAHLFV010000183">
    <property type="protein sequence ID" value="MBU3850446.1"/>
    <property type="molecule type" value="Genomic_DNA"/>
</dbReference>
<evidence type="ECO:0000313" key="11">
    <source>
        <dbReference type="EMBL" id="MBU3850446.1"/>
    </source>
</evidence>
<dbReference type="Gene3D" id="3.10.310.20">
    <property type="entry name" value="DHHA2 domain"/>
    <property type="match status" value="1"/>
</dbReference>
<dbReference type="PANTHER" id="PTHR12112:SF22">
    <property type="entry name" value="MANGANESE-DEPENDENT INORGANIC PYROPHOSPHATASE-RELATED"/>
    <property type="match status" value="1"/>
</dbReference>
<dbReference type="SUPFAM" id="SSF54631">
    <property type="entry name" value="CBS-domain pair"/>
    <property type="match status" value="1"/>
</dbReference>
<dbReference type="Pfam" id="PF07085">
    <property type="entry name" value="DRTGG"/>
    <property type="match status" value="1"/>
</dbReference>
<dbReference type="InterPro" id="IPR004097">
    <property type="entry name" value="DHHA2"/>
</dbReference>
<dbReference type="Pfam" id="PF02833">
    <property type="entry name" value="DHHA2"/>
    <property type="match status" value="1"/>
</dbReference>
<feature type="domain" description="CBS" evidence="10">
    <location>
        <begin position="254"/>
        <end position="312"/>
    </location>
</feature>
<evidence type="ECO:0000256" key="8">
    <source>
        <dbReference type="ARBA" id="ARBA00047820"/>
    </source>
</evidence>
<evidence type="ECO:0000256" key="5">
    <source>
        <dbReference type="ARBA" id="ARBA00022801"/>
    </source>
</evidence>
<dbReference type="InterPro" id="IPR038222">
    <property type="entry name" value="DHHA2_dom_sf"/>
</dbReference>
<evidence type="ECO:0000256" key="9">
    <source>
        <dbReference type="PROSITE-ProRule" id="PRU00703"/>
    </source>
</evidence>
<comment type="cofactor">
    <cofactor evidence="1">
        <name>Mn(2+)</name>
        <dbReference type="ChEBI" id="CHEBI:29035"/>
    </cofactor>
</comment>
<dbReference type="InterPro" id="IPR010766">
    <property type="entry name" value="DRTGG"/>
</dbReference>
<evidence type="ECO:0000259" key="10">
    <source>
        <dbReference type="PROSITE" id="PS51371"/>
    </source>
</evidence>
<evidence type="ECO:0000256" key="3">
    <source>
        <dbReference type="ARBA" id="ARBA00012146"/>
    </source>
</evidence>
<dbReference type="InterPro" id="IPR038763">
    <property type="entry name" value="DHH_sf"/>
</dbReference>
<dbReference type="Gene3D" id="3.40.1390.20">
    <property type="entry name" value="HprK N-terminal domain-like"/>
    <property type="match status" value="1"/>
</dbReference>
<reference evidence="11" key="1">
    <citation type="journal article" date="2021" name="PeerJ">
        <title>Extensive microbial diversity within the chicken gut microbiome revealed by metagenomics and culture.</title>
        <authorList>
            <person name="Gilroy R."/>
            <person name="Ravi A."/>
            <person name="Getino M."/>
            <person name="Pursley I."/>
            <person name="Horton D.L."/>
            <person name="Alikhan N.F."/>
            <person name="Baker D."/>
            <person name="Gharbi K."/>
            <person name="Hall N."/>
            <person name="Watson M."/>
            <person name="Adriaenssens E.M."/>
            <person name="Foster-Nyarko E."/>
            <person name="Jarju S."/>
            <person name="Secka A."/>
            <person name="Antonio M."/>
            <person name="Oren A."/>
            <person name="Chaudhuri R.R."/>
            <person name="La Ragione R."/>
            <person name="Hildebrand F."/>
            <person name="Pallen M.J."/>
        </authorList>
    </citation>
    <scope>NUCLEOTIDE SEQUENCE</scope>
    <source>
        <strain evidence="11">Gambia15-2214</strain>
    </source>
</reference>
<keyword evidence="6" id="KW-0464">Manganese</keyword>
<reference evidence="11" key="2">
    <citation type="submission" date="2021-04" db="EMBL/GenBank/DDBJ databases">
        <authorList>
            <person name="Gilroy R."/>
        </authorList>
    </citation>
    <scope>NUCLEOTIDE SEQUENCE</scope>
    <source>
        <strain evidence="11">Gambia15-2214</strain>
    </source>
</reference>
<evidence type="ECO:0000256" key="4">
    <source>
        <dbReference type="ARBA" id="ARBA00022723"/>
    </source>
</evidence>
<organism evidence="11 12">
    <name type="scientific">Candidatus Treponema excrementipullorum</name>
    <dbReference type="NCBI Taxonomy" id="2838768"/>
    <lineage>
        <taxon>Bacteria</taxon>
        <taxon>Pseudomonadati</taxon>
        <taxon>Spirochaetota</taxon>
        <taxon>Spirochaetia</taxon>
        <taxon>Spirochaetales</taxon>
        <taxon>Treponemataceae</taxon>
        <taxon>Treponema</taxon>
    </lineage>
</organism>
<dbReference type="NCBIfam" id="NF011443">
    <property type="entry name" value="PRK14869.1-5"/>
    <property type="match status" value="1"/>
</dbReference>
<dbReference type="AlphaFoldDB" id="A0A9E2L3N6"/>
<evidence type="ECO:0000313" key="12">
    <source>
        <dbReference type="Proteomes" id="UP000823914"/>
    </source>
</evidence>
<dbReference type="NCBIfam" id="NF011445">
    <property type="entry name" value="PRK14869.2-1"/>
    <property type="match status" value="1"/>
</dbReference>
<dbReference type="SMART" id="SM01131">
    <property type="entry name" value="DHHA2"/>
    <property type="match status" value="1"/>
</dbReference>
<dbReference type="SUPFAM" id="SSF75138">
    <property type="entry name" value="HprK N-terminal domain-like"/>
    <property type="match status" value="1"/>
</dbReference>
<proteinExistence type="predicted"/>
<evidence type="ECO:0000256" key="1">
    <source>
        <dbReference type="ARBA" id="ARBA00001936"/>
    </source>
</evidence>
<dbReference type="InterPro" id="IPR001667">
    <property type="entry name" value="DDH_dom"/>
</dbReference>
<dbReference type="Gene3D" id="3.90.1640.10">
    <property type="entry name" value="inorganic pyrophosphatase (n-terminal core)"/>
    <property type="match status" value="2"/>
</dbReference>
<dbReference type="PROSITE" id="PS51371">
    <property type="entry name" value="CBS"/>
    <property type="match status" value="2"/>
</dbReference>
<evidence type="ECO:0000256" key="6">
    <source>
        <dbReference type="ARBA" id="ARBA00023211"/>
    </source>
</evidence>